<feature type="domain" description="Bul1 N-terminal" evidence="2">
    <location>
        <begin position="91"/>
        <end position="586"/>
    </location>
</feature>
<name>A0A4P6XLX3_9ASCO</name>
<keyword evidence="5" id="KW-1185">Reference proteome</keyword>
<dbReference type="EMBL" id="CP034458">
    <property type="protein sequence ID" value="QBM88347.1"/>
    <property type="molecule type" value="Genomic_DNA"/>
</dbReference>
<gene>
    <name evidence="4" type="primary">MPUL0C03130</name>
    <name evidence="4" type="ORF">METSCH_C03130</name>
</gene>
<feature type="compositionally biased region" description="Polar residues" evidence="1">
    <location>
        <begin position="133"/>
        <end position="159"/>
    </location>
</feature>
<dbReference type="PANTHER" id="PTHR31904:SF1">
    <property type="entry name" value="BYPASS OF STOP CODON PROTEIN 5-RELATED"/>
    <property type="match status" value="1"/>
</dbReference>
<protein>
    <submittedName>
        <fullName evidence="4">Bul1 C terminus</fullName>
    </submittedName>
</protein>
<evidence type="ECO:0000313" key="4">
    <source>
        <dbReference type="EMBL" id="QBM88347.1"/>
    </source>
</evidence>
<accession>A0A4P6XLX3</accession>
<feature type="region of interest" description="Disordered" evidence="1">
    <location>
        <begin position="1"/>
        <end position="24"/>
    </location>
</feature>
<dbReference type="AlphaFoldDB" id="A0A4P6XLX3"/>
<organism evidence="4 5">
    <name type="scientific">Metschnikowia aff. pulcherrima</name>
    <dbReference type="NCBI Taxonomy" id="2163413"/>
    <lineage>
        <taxon>Eukaryota</taxon>
        <taxon>Fungi</taxon>
        <taxon>Dikarya</taxon>
        <taxon>Ascomycota</taxon>
        <taxon>Saccharomycotina</taxon>
        <taxon>Pichiomycetes</taxon>
        <taxon>Metschnikowiaceae</taxon>
        <taxon>Metschnikowia</taxon>
    </lineage>
</organism>
<dbReference type="InterPro" id="IPR022794">
    <property type="entry name" value="Bul1_C"/>
</dbReference>
<proteinExistence type="predicted"/>
<dbReference type="Pfam" id="PF04426">
    <property type="entry name" value="Bul1_C"/>
    <property type="match status" value="1"/>
</dbReference>
<dbReference type="Pfam" id="PF04425">
    <property type="entry name" value="Bul1_N"/>
    <property type="match status" value="1"/>
</dbReference>
<dbReference type="InterPro" id="IPR039634">
    <property type="entry name" value="Bul1-like"/>
</dbReference>
<feature type="region of interest" description="Disordered" evidence="1">
    <location>
        <begin position="129"/>
        <end position="159"/>
    </location>
</feature>
<dbReference type="STRING" id="2163413.A0A4P6XLX3"/>
<evidence type="ECO:0000259" key="2">
    <source>
        <dbReference type="Pfam" id="PF04425"/>
    </source>
</evidence>
<evidence type="ECO:0000259" key="3">
    <source>
        <dbReference type="Pfam" id="PF04426"/>
    </source>
</evidence>
<dbReference type="InterPro" id="IPR007519">
    <property type="entry name" value="Bul1_N"/>
</dbReference>
<feature type="compositionally biased region" description="Acidic residues" evidence="1">
    <location>
        <begin position="174"/>
        <end position="188"/>
    </location>
</feature>
<dbReference type="PANTHER" id="PTHR31904">
    <property type="entry name" value="BYPASS OF STOP CODON PROTEIN 5-RELATED"/>
    <property type="match status" value="1"/>
</dbReference>
<reference evidence="5" key="1">
    <citation type="submission" date="2019-03" db="EMBL/GenBank/DDBJ databases">
        <title>Snf2 controls pulcherriminic acid biosynthesis and connects pigmentation and antifungal activity of the yeast Metschnikowia pulcherrima.</title>
        <authorList>
            <person name="Gore-Lloyd D."/>
            <person name="Sumann I."/>
            <person name="Brachmann A.O."/>
            <person name="Schneeberger K."/>
            <person name="Ortiz-Merino R.A."/>
            <person name="Moreno-Beltran M."/>
            <person name="Schlaefli M."/>
            <person name="Kirner P."/>
            <person name="Santos Kron A."/>
            <person name="Wolfe K.H."/>
            <person name="Piel J."/>
            <person name="Ahrens C.H."/>
            <person name="Henk D."/>
            <person name="Freimoser F.M."/>
        </authorList>
    </citation>
    <scope>NUCLEOTIDE SEQUENCE [LARGE SCALE GENOMIC DNA]</scope>
    <source>
        <strain evidence="5">APC 1.2</strain>
    </source>
</reference>
<sequence length="915" mass="103173">MKKDSRSKDISFPPADPPTYADVELLDASPGLTPVTSLGQGEISIKQGLFHSRNSNSNPSLSKRNVPYKPARNLQGHIDRLGGSSLNLATVSTDARTEYFDILPSFQMFQSILKRNDFEFDEDSLGNPPVYNAVSQASADSPSITMGSPENPDSGTQNVLDSASRNLAQFTLDDEDDADEEEDNDEFDGQYLFSDNDLEDGLQSRSRLREALNLQVSHSEEYRRRSRSRTPMALGILTHESYGNSVLDNIDMLPHAKTSPLSIEIFVTKEVPTPNGPCELETKLKEYSSGDAVHGYVVITNNLEKSVDFGLFTVSLECTVKAVYATTKGHLLRPQTILQKKLLKMYDLNASFNEGPIPSSAGIEYDYLSQDTYDGCIIGLPNNRILRPKEKYKKFVMFKFPEMLLDNACPHGVLRHTMPPPSCGLDSTAFYKRASTIEINKALGYGFLNSRGSPIKVRDYSFDDVSVSYAIEAKFIDKLHTKDQRVPISTNDINDPQNELQYIVSQSALFFLRYIPDVNCQVETYSKAYNLFGYDTFDSIGINGVLYSRLAKRHTWRFIERMNATIEQEIQSALDKREYNDDQLKRKHLFAGPVNADFSSRIRPASTNGSAGYFSEEEIRQMEANNVVFANESIDVYGKKKKRLLLSTTKIGQMMLCVAVPDKLLPYGSPRLIQKYNDGKRTSVSFNPKEDSLLLQPVSSNMLGLYNRTESLVIQDLDIELHFNGFSDDIKPPVISLVDFELVAWSYRTDYPIPLPFEHDFFYTKPHVAGAVIQHDDVESTKENLLCLKDTVNHYISFLRDTKTYISQNTYSYLKGLSKMGIKKDTIKEYFQNIHASPQFGNDDWTGKKVDFDTVRWSKSLKLPLKVLNKNNITLPPSFQSCLVGRLYSIQVIVRLKGGEDPQNKIKLLVPVLVG</sequence>
<feature type="domain" description="Bul1 C-terminal" evidence="3">
    <location>
        <begin position="783"/>
        <end position="912"/>
    </location>
</feature>
<feature type="region of interest" description="Disordered" evidence="1">
    <location>
        <begin position="174"/>
        <end position="196"/>
    </location>
</feature>
<evidence type="ECO:0000313" key="5">
    <source>
        <dbReference type="Proteomes" id="UP000292447"/>
    </source>
</evidence>
<evidence type="ECO:0000256" key="1">
    <source>
        <dbReference type="SAM" id="MobiDB-lite"/>
    </source>
</evidence>
<dbReference type="Proteomes" id="UP000292447">
    <property type="component" value="Chromosome III"/>
</dbReference>